<keyword evidence="4" id="KW-1185">Reference proteome</keyword>
<evidence type="ECO:0000313" key="4">
    <source>
        <dbReference type="Proteomes" id="UP000006786"/>
    </source>
</evidence>
<keyword evidence="2" id="KW-0472">Membrane</keyword>
<protein>
    <submittedName>
        <fullName evidence="3">OpgC protein</fullName>
    </submittedName>
</protein>
<dbReference type="InterPro" id="IPR014550">
    <property type="entry name" value="UCP028704_OpgC"/>
</dbReference>
<dbReference type="PANTHER" id="PTHR38592">
    <property type="entry name" value="BLL4819 PROTEIN"/>
    <property type="match status" value="1"/>
</dbReference>
<proteinExistence type="predicted"/>
<feature type="transmembrane region" description="Helical" evidence="2">
    <location>
        <begin position="200"/>
        <end position="218"/>
    </location>
</feature>
<evidence type="ECO:0000256" key="2">
    <source>
        <dbReference type="SAM" id="Phobius"/>
    </source>
</evidence>
<keyword evidence="2" id="KW-1133">Transmembrane helix</keyword>
<feature type="transmembrane region" description="Helical" evidence="2">
    <location>
        <begin position="342"/>
        <end position="360"/>
    </location>
</feature>
<dbReference type="PANTHER" id="PTHR38592:SF3">
    <property type="entry name" value="BLL4819 PROTEIN"/>
    <property type="match status" value="1"/>
</dbReference>
<evidence type="ECO:0000313" key="3">
    <source>
        <dbReference type="EMBL" id="EKF18090.1"/>
    </source>
</evidence>
<comment type="caution">
    <text evidence="3">The sequence shown here is derived from an EMBL/GenBank/DDBJ whole genome shotgun (WGS) entry which is preliminary data.</text>
</comment>
<dbReference type="eggNOG" id="COG4645">
    <property type="taxonomic scope" value="Bacteria"/>
</dbReference>
<organism evidence="3 4">
    <name type="scientific">Nitratireductor pacificus pht-3B</name>
    <dbReference type="NCBI Taxonomy" id="391937"/>
    <lineage>
        <taxon>Bacteria</taxon>
        <taxon>Pseudomonadati</taxon>
        <taxon>Pseudomonadota</taxon>
        <taxon>Alphaproteobacteria</taxon>
        <taxon>Hyphomicrobiales</taxon>
        <taxon>Phyllobacteriaceae</taxon>
        <taxon>Nitratireductor</taxon>
    </lineage>
</organism>
<feature type="compositionally biased region" description="Basic and acidic residues" evidence="1">
    <location>
        <begin position="414"/>
        <end position="423"/>
    </location>
</feature>
<gene>
    <name evidence="3" type="ORF">NA2_14297</name>
</gene>
<name>K2MB40_9HYPH</name>
<reference evidence="3 4" key="1">
    <citation type="journal article" date="2012" name="J. Bacteriol.">
        <title>Genome Sequence of Nitratireductor pacificus Type Strain pht-3B.</title>
        <authorList>
            <person name="Lai Q."/>
            <person name="Li G."/>
            <person name="Shao Z."/>
        </authorList>
    </citation>
    <scope>NUCLEOTIDE SEQUENCE [LARGE SCALE GENOMIC DNA]</scope>
    <source>
        <strain evidence="4">pht-3B</strain>
    </source>
</reference>
<feature type="region of interest" description="Disordered" evidence="1">
    <location>
        <begin position="398"/>
        <end position="423"/>
    </location>
</feature>
<dbReference type="PIRSF" id="PIRSF028704">
    <property type="entry name" value="UPC028704"/>
    <property type="match status" value="1"/>
</dbReference>
<feature type="transmembrane region" description="Helical" evidence="2">
    <location>
        <begin position="308"/>
        <end position="330"/>
    </location>
</feature>
<evidence type="ECO:0000256" key="1">
    <source>
        <dbReference type="SAM" id="MobiDB-lite"/>
    </source>
</evidence>
<feature type="transmembrane region" description="Helical" evidence="2">
    <location>
        <begin position="172"/>
        <end position="193"/>
    </location>
</feature>
<feature type="transmembrane region" description="Helical" evidence="2">
    <location>
        <begin position="116"/>
        <end position="142"/>
    </location>
</feature>
<dbReference type="AlphaFoldDB" id="K2MB40"/>
<keyword evidence="2" id="KW-0812">Transmembrane</keyword>
<dbReference type="Pfam" id="PF10129">
    <property type="entry name" value="OpgC_C"/>
    <property type="match status" value="1"/>
</dbReference>
<feature type="transmembrane region" description="Helical" evidence="2">
    <location>
        <begin position="263"/>
        <end position="285"/>
    </location>
</feature>
<sequence length="423" mass="46064">MPAMSGRRATNRSGWAFWRPAWTQSGEGGMNAPFVPASPGRDHRLDVFRGLALMTIFINHVPGNAFERLTSRNFGFSDAAEAFVLMSGIAVGLAYSRSFRSGPFLPACLRVWQRAWTLYVTHIVSSVIVIGLVAAGALYLGAVEMLGKINFSRLLDQPLQTMVGIPLLGHQLGYFNILPLYATLLVVSPVYILIGLRSRLALVGVAVAVWMAAGFFRLNMPNYPNPGGWFFNPFAWQLIYAVGIAGGLAVLDGRKLVPFRPFLFWLSSAYLAFSCIWVVFGLGNLPGGNLLPFFMGGFDKTFLPLPRLLHALALAYVLTNAAWVFSLFRLPVFRPIELMGRNGLAVFATGSVLAIVLQILRIRFETTLAGDAALLAAGIAIQYGVARFFSARKASAKAAGTRKVSADKPFLPSGEKRRVNEAA</sequence>
<feature type="transmembrane region" description="Helical" evidence="2">
    <location>
        <begin position="372"/>
        <end position="389"/>
    </location>
</feature>
<feature type="transmembrane region" description="Helical" evidence="2">
    <location>
        <begin position="230"/>
        <end position="251"/>
    </location>
</feature>
<dbReference type="PATRIC" id="fig|391937.3.peg.2939"/>
<accession>K2MB40</accession>
<dbReference type="Proteomes" id="UP000006786">
    <property type="component" value="Unassembled WGS sequence"/>
</dbReference>
<dbReference type="STRING" id="391937.NA2_14297"/>
<dbReference type="EMBL" id="AMRM01000016">
    <property type="protein sequence ID" value="EKF18090.1"/>
    <property type="molecule type" value="Genomic_DNA"/>
</dbReference>